<reference evidence="1" key="1">
    <citation type="journal article" date="2023" name="Mol. Phylogenet. Evol.">
        <title>Genome-scale phylogeny and comparative genomics of the fungal order Sordariales.</title>
        <authorList>
            <person name="Hensen N."/>
            <person name="Bonometti L."/>
            <person name="Westerberg I."/>
            <person name="Brannstrom I.O."/>
            <person name="Guillou S."/>
            <person name="Cros-Aarteil S."/>
            <person name="Calhoun S."/>
            <person name="Haridas S."/>
            <person name="Kuo A."/>
            <person name="Mondo S."/>
            <person name="Pangilinan J."/>
            <person name="Riley R."/>
            <person name="LaButti K."/>
            <person name="Andreopoulos B."/>
            <person name="Lipzen A."/>
            <person name="Chen C."/>
            <person name="Yan M."/>
            <person name="Daum C."/>
            <person name="Ng V."/>
            <person name="Clum A."/>
            <person name="Steindorff A."/>
            <person name="Ohm R.A."/>
            <person name="Martin F."/>
            <person name="Silar P."/>
            <person name="Natvig D.O."/>
            <person name="Lalanne C."/>
            <person name="Gautier V."/>
            <person name="Ament-Velasquez S.L."/>
            <person name="Kruys A."/>
            <person name="Hutchinson M.I."/>
            <person name="Powell A.J."/>
            <person name="Barry K."/>
            <person name="Miller A.N."/>
            <person name="Grigoriev I.V."/>
            <person name="Debuchy R."/>
            <person name="Gladieux P."/>
            <person name="Hiltunen Thoren M."/>
            <person name="Johannesson H."/>
        </authorList>
    </citation>
    <scope>NUCLEOTIDE SEQUENCE</scope>
    <source>
        <strain evidence="1">CBS 958.72</strain>
    </source>
</reference>
<dbReference type="AlphaFoldDB" id="A0AAE0N391"/>
<dbReference type="SUPFAM" id="SSF46689">
    <property type="entry name" value="Homeodomain-like"/>
    <property type="match status" value="1"/>
</dbReference>
<comment type="caution">
    <text evidence="1">The sequence shown here is derived from an EMBL/GenBank/DDBJ whole genome shotgun (WGS) entry which is preliminary data.</text>
</comment>
<protein>
    <submittedName>
        <fullName evidence="1">Uncharacterized protein</fullName>
    </submittedName>
</protein>
<dbReference type="EMBL" id="JAULSN010000006">
    <property type="protein sequence ID" value="KAK3369117.1"/>
    <property type="molecule type" value="Genomic_DNA"/>
</dbReference>
<dbReference type="Proteomes" id="UP001287356">
    <property type="component" value="Unassembled WGS sequence"/>
</dbReference>
<keyword evidence="2" id="KW-1185">Reference proteome</keyword>
<sequence length="174" mass="20050">MYVPQESLYYRLIHGCRQVNIWSYVGSLVWGNQEAHPYIIRRPPLGTCVLQRRRAIVSTHRTASGDRSEFRRSNLEEFADLPRTRNGETRRVVRRREMQGTGLRSPYKRTRIAVGVHNGKSKTQIAAEEGCSPGSVHGITKRYRVQQSAVALPRSGRPKVLTEYDKRHILRLIN</sequence>
<evidence type="ECO:0000313" key="1">
    <source>
        <dbReference type="EMBL" id="KAK3369117.1"/>
    </source>
</evidence>
<proteinExistence type="predicted"/>
<reference evidence="1" key="2">
    <citation type="submission" date="2023-06" db="EMBL/GenBank/DDBJ databases">
        <authorList>
            <consortium name="Lawrence Berkeley National Laboratory"/>
            <person name="Haridas S."/>
            <person name="Hensen N."/>
            <person name="Bonometti L."/>
            <person name="Westerberg I."/>
            <person name="Brannstrom I.O."/>
            <person name="Guillou S."/>
            <person name="Cros-Aarteil S."/>
            <person name="Calhoun S."/>
            <person name="Kuo A."/>
            <person name="Mondo S."/>
            <person name="Pangilinan J."/>
            <person name="Riley R."/>
            <person name="Labutti K."/>
            <person name="Andreopoulos B."/>
            <person name="Lipzen A."/>
            <person name="Chen C."/>
            <person name="Yanf M."/>
            <person name="Daum C."/>
            <person name="Ng V."/>
            <person name="Clum A."/>
            <person name="Steindorff A."/>
            <person name="Ohm R."/>
            <person name="Martin F."/>
            <person name="Silar P."/>
            <person name="Natvig D."/>
            <person name="Lalanne C."/>
            <person name="Gautier V."/>
            <person name="Ament-Velasquez S.L."/>
            <person name="Kruys A."/>
            <person name="Hutchinson M.I."/>
            <person name="Powell A.J."/>
            <person name="Barry K."/>
            <person name="Miller A.N."/>
            <person name="Grigoriev I.V."/>
            <person name="Debuchy R."/>
            <person name="Gladieux P."/>
            <person name="Thoren M.H."/>
            <person name="Johannesson H."/>
        </authorList>
    </citation>
    <scope>NUCLEOTIDE SEQUENCE</scope>
    <source>
        <strain evidence="1">CBS 958.72</strain>
    </source>
</reference>
<evidence type="ECO:0000313" key="2">
    <source>
        <dbReference type="Proteomes" id="UP001287356"/>
    </source>
</evidence>
<name>A0AAE0N391_9PEZI</name>
<organism evidence="1 2">
    <name type="scientific">Lasiosphaeria ovina</name>
    <dbReference type="NCBI Taxonomy" id="92902"/>
    <lineage>
        <taxon>Eukaryota</taxon>
        <taxon>Fungi</taxon>
        <taxon>Dikarya</taxon>
        <taxon>Ascomycota</taxon>
        <taxon>Pezizomycotina</taxon>
        <taxon>Sordariomycetes</taxon>
        <taxon>Sordariomycetidae</taxon>
        <taxon>Sordariales</taxon>
        <taxon>Lasiosphaeriaceae</taxon>
        <taxon>Lasiosphaeria</taxon>
    </lineage>
</organism>
<dbReference type="InterPro" id="IPR009057">
    <property type="entry name" value="Homeodomain-like_sf"/>
</dbReference>
<gene>
    <name evidence="1" type="ORF">B0T24DRAFT_353659</name>
</gene>
<accession>A0AAE0N391</accession>